<proteinExistence type="predicted"/>
<dbReference type="EMBL" id="JAIWYP010000007">
    <property type="protein sequence ID" value="KAH3791298.1"/>
    <property type="molecule type" value="Genomic_DNA"/>
</dbReference>
<gene>
    <name evidence="2" type="ORF">DPMN_144781</name>
</gene>
<feature type="region of interest" description="Disordered" evidence="1">
    <location>
        <begin position="1"/>
        <end position="38"/>
    </location>
</feature>
<evidence type="ECO:0000313" key="3">
    <source>
        <dbReference type="Proteomes" id="UP000828390"/>
    </source>
</evidence>
<name>A0A9D4J0L4_DREPO</name>
<keyword evidence="3" id="KW-1185">Reference proteome</keyword>
<evidence type="ECO:0000313" key="2">
    <source>
        <dbReference type="EMBL" id="KAH3791298.1"/>
    </source>
</evidence>
<reference evidence="2" key="2">
    <citation type="submission" date="2020-11" db="EMBL/GenBank/DDBJ databases">
        <authorList>
            <person name="McCartney M.A."/>
            <person name="Auch B."/>
            <person name="Kono T."/>
            <person name="Mallez S."/>
            <person name="Becker A."/>
            <person name="Gohl D.M."/>
            <person name="Silverstein K.A.T."/>
            <person name="Koren S."/>
            <person name="Bechman K.B."/>
            <person name="Herman A."/>
            <person name="Abrahante J.E."/>
            <person name="Garbe J."/>
        </authorList>
    </citation>
    <scope>NUCLEOTIDE SEQUENCE</scope>
    <source>
        <strain evidence="2">Duluth1</strain>
        <tissue evidence="2">Whole animal</tissue>
    </source>
</reference>
<evidence type="ECO:0000256" key="1">
    <source>
        <dbReference type="SAM" id="MobiDB-lite"/>
    </source>
</evidence>
<organism evidence="2 3">
    <name type="scientific">Dreissena polymorpha</name>
    <name type="common">Zebra mussel</name>
    <name type="synonym">Mytilus polymorpha</name>
    <dbReference type="NCBI Taxonomy" id="45954"/>
    <lineage>
        <taxon>Eukaryota</taxon>
        <taxon>Metazoa</taxon>
        <taxon>Spiralia</taxon>
        <taxon>Lophotrochozoa</taxon>
        <taxon>Mollusca</taxon>
        <taxon>Bivalvia</taxon>
        <taxon>Autobranchia</taxon>
        <taxon>Heteroconchia</taxon>
        <taxon>Euheterodonta</taxon>
        <taxon>Imparidentia</taxon>
        <taxon>Neoheterodontei</taxon>
        <taxon>Myida</taxon>
        <taxon>Dreissenoidea</taxon>
        <taxon>Dreissenidae</taxon>
        <taxon>Dreissena</taxon>
    </lineage>
</organism>
<comment type="caution">
    <text evidence="2">The sequence shown here is derived from an EMBL/GenBank/DDBJ whole genome shotgun (WGS) entry which is preliminary data.</text>
</comment>
<sequence length="57" mass="6821">MLEDDKTLQKDDIYINPPVDDVTDQDKREGDRNVDINNLPDQTECTRFFDNYKARWT</sequence>
<feature type="compositionally biased region" description="Basic and acidic residues" evidence="1">
    <location>
        <begin position="24"/>
        <end position="34"/>
    </location>
</feature>
<feature type="compositionally biased region" description="Basic and acidic residues" evidence="1">
    <location>
        <begin position="1"/>
        <end position="13"/>
    </location>
</feature>
<dbReference type="Proteomes" id="UP000828390">
    <property type="component" value="Unassembled WGS sequence"/>
</dbReference>
<protein>
    <submittedName>
        <fullName evidence="2">Uncharacterized protein</fullName>
    </submittedName>
</protein>
<accession>A0A9D4J0L4</accession>
<reference evidence="2" key="1">
    <citation type="journal article" date="2019" name="bioRxiv">
        <title>The Genome of the Zebra Mussel, Dreissena polymorpha: A Resource for Invasive Species Research.</title>
        <authorList>
            <person name="McCartney M.A."/>
            <person name="Auch B."/>
            <person name="Kono T."/>
            <person name="Mallez S."/>
            <person name="Zhang Y."/>
            <person name="Obille A."/>
            <person name="Becker A."/>
            <person name="Abrahante J.E."/>
            <person name="Garbe J."/>
            <person name="Badalamenti J.P."/>
            <person name="Herman A."/>
            <person name="Mangelson H."/>
            <person name="Liachko I."/>
            <person name="Sullivan S."/>
            <person name="Sone E.D."/>
            <person name="Koren S."/>
            <person name="Silverstein K.A.T."/>
            <person name="Beckman K.B."/>
            <person name="Gohl D.M."/>
        </authorList>
    </citation>
    <scope>NUCLEOTIDE SEQUENCE</scope>
    <source>
        <strain evidence="2">Duluth1</strain>
        <tissue evidence="2">Whole animal</tissue>
    </source>
</reference>
<dbReference type="AlphaFoldDB" id="A0A9D4J0L4"/>